<evidence type="ECO:0008006" key="3">
    <source>
        <dbReference type="Google" id="ProtNLM"/>
    </source>
</evidence>
<evidence type="ECO:0000313" key="2">
    <source>
        <dbReference type="Proteomes" id="UP000465241"/>
    </source>
</evidence>
<comment type="caution">
    <text evidence="1">The sequence shown here is derived from an EMBL/GenBank/DDBJ whole genome shotgun (WGS) entry which is preliminary data.</text>
</comment>
<dbReference type="Pfam" id="PF06013">
    <property type="entry name" value="WXG100"/>
    <property type="match status" value="1"/>
</dbReference>
<keyword evidence="2" id="KW-1185">Reference proteome</keyword>
<dbReference type="EMBL" id="BLKT01000003">
    <property type="protein sequence ID" value="GFG60967.1"/>
    <property type="molecule type" value="Genomic_DNA"/>
</dbReference>
<dbReference type="InterPro" id="IPR010310">
    <property type="entry name" value="T7SS_ESAT-6-like"/>
</dbReference>
<organism evidence="1 2">
    <name type="scientific">Mycolicibacterium murale</name>
    <dbReference type="NCBI Taxonomy" id="182220"/>
    <lineage>
        <taxon>Bacteria</taxon>
        <taxon>Bacillati</taxon>
        <taxon>Actinomycetota</taxon>
        <taxon>Actinomycetes</taxon>
        <taxon>Mycobacteriales</taxon>
        <taxon>Mycobacteriaceae</taxon>
        <taxon>Mycolicibacterium</taxon>
    </lineage>
</organism>
<dbReference type="AlphaFoldDB" id="A0A7I9WUV7"/>
<dbReference type="Proteomes" id="UP000465241">
    <property type="component" value="Unassembled WGS sequence"/>
</dbReference>
<name>A0A7I9WUV7_9MYCO</name>
<dbReference type="SUPFAM" id="SSF140453">
    <property type="entry name" value="EsxAB dimer-like"/>
    <property type="match status" value="1"/>
</dbReference>
<gene>
    <name evidence="1" type="ORF">MMUR_51030</name>
</gene>
<dbReference type="InterPro" id="IPR036689">
    <property type="entry name" value="ESAT-6-like_sf"/>
</dbReference>
<dbReference type="Gene3D" id="1.10.287.1060">
    <property type="entry name" value="ESAT-6-like"/>
    <property type="match status" value="1"/>
</dbReference>
<dbReference type="NCBIfam" id="TIGR03930">
    <property type="entry name" value="WXG100_ESAT6"/>
    <property type="match status" value="1"/>
</dbReference>
<reference evidence="1 2" key="1">
    <citation type="journal article" date="2019" name="Emerg. Microbes Infect.">
        <title>Comprehensive subspecies identification of 175 nontuberculous mycobacteria species based on 7547 genomic profiles.</title>
        <authorList>
            <person name="Matsumoto Y."/>
            <person name="Kinjo T."/>
            <person name="Motooka D."/>
            <person name="Nabeya D."/>
            <person name="Jung N."/>
            <person name="Uechi K."/>
            <person name="Horii T."/>
            <person name="Iida T."/>
            <person name="Fujita J."/>
            <person name="Nakamura S."/>
        </authorList>
    </citation>
    <scope>NUCLEOTIDE SEQUENCE [LARGE SCALE GENOMIC DNA]</scope>
    <source>
        <strain evidence="1 2">JCM 13392</strain>
    </source>
</reference>
<accession>A0A7I9WUV7</accession>
<proteinExistence type="predicted"/>
<protein>
    <recommendedName>
        <fullName evidence="3">WXG100 family type VII secretion target</fullName>
    </recommendedName>
</protein>
<sequence length="118" mass="12316">MPGKGELSAIRHVDTFSLVSGELRVDPAVLAATCSSLSAAAAHLLKQLQTLDSQVEGMLTSWRGQSGGTYKEAYVMWSTGADEVEKGLAIMADLLGHAGTEFGAQDDAARAQLDGLHG</sequence>
<evidence type="ECO:0000313" key="1">
    <source>
        <dbReference type="EMBL" id="GFG60967.1"/>
    </source>
</evidence>